<sequence length="588" mass="63664">MCPPAQSCSVMDGSASCANSSPRTLRCHRNHRYSRYRYRTHACEEDRIMNIGQALTASVSGLTANTITVQAFITPGLPTFTMVGAKDTVLLQARERVRAACKTTGLSWPKTRITVNLSPASLPKYGASYDLAVAACLCSAMRCVNPFALDDTLVLGELALDGSVLPITSVLPIVSHALATGIQRIILPEANVPEARILSDDSLSILGVKHIQDLLRILGASSNTIGLPVSSSPSVTTQPTQNEAEQRYSSLTDGSYQFLDTASRDFTDVIGHEDAKWALEIAAAGGHHVLMQGPPGVGKTMLASRLPSILPDLTHEEAIEAACIRSSLGLPVTSPLDVTAPFLNVHHNVTLASFTGGIQGATIKPGAMTLAHHGILFLDEAPEFERNVMQALRTPLETGFVTVTRLRGAVSYPAQFQLILAQNPCPCGHLWSTHGECTCTAQELRRYRQRISGPIRDRIDIKLDVPPVHSLATPAASSDTYSPLLGTHAHWDSEHMRETVRLARERSAYRYQNLPWSTNAHADASWLMRQTPRSLLTAVNALLKREEITVRGAHKILRIAWSISDLLGKGHPDADDLSAAQALYLPGN</sequence>
<reference evidence="3 4" key="1">
    <citation type="submission" date="2017-04" db="EMBL/GenBank/DDBJ databases">
        <title>Draft genome sequences of Alloscardovia macacae UMA81211 and UMA81212 isolated from the feces of a rhesus macaque (Macaca mulatta).</title>
        <authorList>
            <person name="Albert K."/>
            <person name="Sela D.A."/>
        </authorList>
    </citation>
    <scope>NUCLEOTIDE SEQUENCE [LARGE SCALE GENOMIC DNA]</scope>
    <source>
        <strain evidence="3 4">UMA81212</strain>
    </source>
</reference>
<dbReference type="EMBL" id="NEKC01000004">
    <property type="protein sequence ID" value="OTA29679.1"/>
    <property type="molecule type" value="Genomic_DNA"/>
</dbReference>
<dbReference type="InterPro" id="IPR004482">
    <property type="entry name" value="Mg_chelat-rel"/>
</dbReference>
<dbReference type="PANTHER" id="PTHR32039:SF7">
    <property type="entry name" value="COMPETENCE PROTEIN COMM"/>
    <property type="match status" value="1"/>
</dbReference>
<evidence type="ECO:0000259" key="2">
    <source>
        <dbReference type="SMART" id="SM00382"/>
    </source>
</evidence>
<dbReference type="InterPro" id="IPR025158">
    <property type="entry name" value="Mg_chelat-rel_C"/>
</dbReference>
<dbReference type="SUPFAM" id="SSF54211">
    <property type="entry name" value="Ribosomal protein S5 domain 2-like"/>
    <property type="match status" value="1"/>
</dbReference>
<evidence type="ECO:0000256" key="1">
    <source>
        <dbReference type="ARBA" id="ARBA00006354"/>
    </source>
</evidence>
<dbReference type="SMART" id="SM00382">
    <property type="entry name" value="AAA"/>
    <property type="match status" value="1"/>
</dbReference>
<dbReference type="Gene3D" id="3.30.230.10">
    <property type="match status" value="1"/>
</dbReference>
<dbReference type="OrthoDB" id="9813147at2"/>
<dbReference type="CDD" id="cd00009">
    <property type="entry name" value="AAA"/>
    <property type="match status" value="1"/>
</dbReference>
<evidence type="ECO:0000313" key="4">
    <source>
        <dbReference type="Proteomes" id="UP000243540"/>
    </source>
</evidence>
<dbReference type="Pfam" id="PF01078">
    <property type="entry name" value="Mg_chelatase"/>
    <property type="match status" value="1"/>
</dbReference>
<dbReference type="Pfam" id="PF13335">
    <property type="entry name" value="Mg_chelatase_C"/>
    <property type="match status" value="1"/>
</dbReference>
<dbReference type="InterPro" id="IPR014721">
    <property type="entry name" value="Ribsml_uS5_D2-typ_fold_subgr"/>
</dbReference>
<dbReference type="Proteomes" id="UP000243540">
    <property type="component" value="Unassembled WGS sequence"/>
</dbReference>
<dbReference type="InterPro" id="IPR027417">
    <property type="entry name" value="P-loop_NTPase"/>
</dbReference>
<dbReference type="SUPFAM" id="SSF52540">
    <property type="entry name" value="P-loop containing nucleoside triphosphate hydrolases"/>
    <property type="match status" value="1"/>
</dbReference>
<comment type="similarity">
    <text evidence="1">Belongs to the Mg-chelatase subunits D/I family. ComM subfamily.</text>
</comment>
<gene>
    <name evidence="3" type="ORF">B9T39_02255</name>
</gene>
<dbReference type="GO" id="GO:0005524">
    <property type="term" value="F:ATP binding"/>
    <property type="evidence" value="ECO:0007669"/>
    <property type="project" value="InterPro"/>
</dbReference>
<dbReference type="NCBIfam" id="TIGR00368">
    <property type="entry name" value="YifB family Mg chelatase-like AAA ATPase"/>
    <property type="match status" value="1"/>
</dbReference>
<dbReference type="Gene3D" id="3.40.50.300">
    <property type="entry name" value="P-loop containing nucleotide triphosphate hydrolases"/>
    <property type="match status" value="1"/>
</dbReference>
<dbReference type="AlphaFoldDB" id="A0A1Y2SXV6"/>
<dbReference type="Pfam" id="PF13541">
    <property type="entry name" value="ChlI"/>
    <property type="match status" value="1"/>
</dbReference>
<evidence type="ECO:0000313" key="3">
    <source>
        <dbReference type="EMBL" id="OTA29679.1"/>
    </source>
</evidence>
<dbReference type="InterPro" id="IPR020568">
    <property type="entry name" value="Ribosomal_Su5_D2-typ_SF"/>
</dbReference>
<name>A0A1Y2SXV6_9BIFI</name>
<comment type="caution">
    <text evidence="3">The sequence shown here is derived from an EMBL/GenBank/DDBJ whole genome shotgun (WGS) entry which is preliminary data.</text>
</comment>
<protein>
    <recommendedName>
        <fullName evidence="2">AAA+ ATPase domain-containing protein</fullName>
    </recommendedName>
</protein>
<dbReference type="STRING" id="1160091.B9T39_02255"/>
<dbReference type="PANTHER" id="PTHR32039">
    <property type="entry name" value="MAGNESIUM-CHELATASE SUBUNIT CHLI"/>
    <property type="match status" value="1"/>
</dbReference>
<dbReference type="InterPro" id="IPR045006">
    <property type="entry name" value="CHLI-like"/>
</dbReference>
<accession>A0A1Y2SXV6</accession>
<feature type="domain" description="AAA+ ATPase" evidence="2">
    <location>
        <begin position="285"/>
        <end position="469"/>
    </location>
</feature>
<proteinExistence type="inferred from homology"/>
<dbReference type="InterPro" id="IPR000523">
    <property type="entry name" value="Mg_chelatse_chII-like_cat_dom"/>
</dbReference>
<organism evidence="3 4">
    <name type="scientific">Alloscardovia macacae</name>
    <dbReference type="NCBI Taxonomy" id="1160091"/>
    <lineage>
        <taxon>Bacteria</taxon>
        <taxon>Bacillati</taxon>
        <taxon>Actinomycetota</taxon>
        <taxon>Actinomycetes</taxon>
        <taxon>Bifidobacteriales</taxon>
        <taxon>Bifidobacteriaceae</taxon>
        <taxon>Alloscardovia</taxon>
    </lineage>
</organism>
<dbReference type="InterPro" id="IPR003593">
    <property type="entry name" value="AAA+_ATPase"/>
</dbReference>